<reference evidence="4 5" key="1">
    <citation type="submission" date="2024-09" db="EMBL/GenBank/DDBJ databases">
        <authorList>
            <person name="Sun Q."/>
            <person name="Mori K."/>
        </authorList>
    </citation>
    <scope>NUCLEOTIDE SEQUENCE [LARGE SCALE GENOMIC DNA]</scope>
    <source>
        <strain evidence="4 5">CGMCC 1.15906</strain>
    </source>
</reference>
<organism evidence="4 5">
    <name type="scientific">Kribbella deserti</name>
    <dbReference type="NCBI Taxonomy" id="1926257"/>
    <lineage>
        <taxon>Bacteria</taxon>
        <taxon>Bacillati</taxon>
        <taxon>Actinomycetota</taxon>
        <taxon>Actinomycetes</taxon>
        <taxon>Propionibacteriales</taxon>
        <taxon>Kribbellaceae</taxon>
        <taxon>Kribbella</taxon>
    </lineage>
</organism>
<dbReference type="RefSeq" id="WP_380045964.1">
    <property type="nucleotide sequence ID" value="NZ_JBHLTC010000012.1"/>
</dbReference>
<sequence>MGIGDKLKNAAEGAKGKVKEATGDATDNQDLQAEGEMDQTKADLKQAGEKAKDAFDKR</sequence>
<evidence type="ECO:0000313" key="4">
    <source>
        <dbReference type="EMBL" id="MFC0624509.1"/>
    </source>
</evidence>
<feature type="compositionally biased region" description="Basic and acidic residues" evidence="2">
    <location>
        <begin position="38"/>
        <end position="58"/>
    </location>
</feature>
<name>A0ABV6QIN4_9ACTN</name>
<dbReference type="InterPro" id="IPR008462">
    <property type="entry name" value="CsbD"/>
</dbReference>
<accession>A0ABV6QIN4</accession>
<dbReference type="Proteomes" id="UP001589890">
    <property type="component" value="Unassembled WGS sequence"/>
</dbReference>
<keyword evidence="5" id="KW-1185">Reference proteome</keyword>
<evidence type="ECO:0000259" key="3">
    <source>
        <dbReference type="Pfam" id="PF05532"/>
    </source>
</evidence>
<evidence type="ECO:0000313" key="5">
    <source>
        <dbReference type="Proteomes" id="UP001589890"/>
    </source>
</evidence>
<gene>
    <name evidence="4" type="ORF">ACFFGN_10590</name>
</gene>
<feature type="compositionally biased region" description="Basic and acidic residues" evidence="2">
    <location>
        <begin position="1"/>
        <end position="22"/>
    </location>
</feature>
<dbReference type="InterPro" id="IPR036629">
    <property type="entry name" value="YjbJ_sf"/>
</dbReference>
<protein>
    <submittedName>
        <fullName evidence="4">CsbD family protein</fullName>
    </submittedName>
</protein>
<evidence type="ECO:0000256" key="1">
    <source>
        <dbReference type="ARBA" id="ARBA00009129"/>
    </source>
</evidence>
<dbReference type="EMBL" id="JBHLTC010000012">
    <property type="protein sequence ID" value="MFC0624509.1"/>
    <property type="molecule type" value="Genomic_DNA"/>
</dbReference>
<dbReference type="Gene3D" id="1.10.1470.10">
    <property type="entry name" value="YjbJ"/>
    <property type="match status" value="1"/>
</dbReference>
<comment type="similarity">
    <text evidence="1">Belongs to the UPF0337 (CsbD) family.</text>
</comment>
<comment type="caution">
    <text evidence="4">The sequence shown here is derived from an EMBL/GenBank/DDBJ whole genome shotgun (WGS) entry which is preliminary data.</text>
</comment>
<evidence type="ECO:0000256" key="2">
    <source>
        <dbReference type="SAM" id="MobiDB-lite"/>
    </source>
</evidence>
<feature type="region of interest" description="Disordered" evidence="2">
    <location>
        <begin position="1"/>
        <end position="58"/>
    </location>
</feature>
<proteinExistence type="inferred from homology"/>
<dbReference type="SUPFAM" id="SSF69047">
    <property type="entry name" value="Hypothetical protein YjbJ"/>
    <property type="match status" value="1"/>
</dbReference>
<feature type="domain" description="CsbD-like" evidence="3">
    <location>
        <begin position="5"/>
        <end position="56"/>
    </location>
</feature>
<dbReference type="Pfam" id="PF05532">
    <property type="entry name" value="CsbD"/>
    <property type="match status" value="1"/>
</dbReference>